<proteinExistence type="predicted"/>
<organism evidence="1 2">
    <name type="scientific">Leucogyrophana mollusca</name>
    <dbReference type="NCBI Taxonomy" id="85980"/>
    <lineage>
        <taxon>Eukaryota</taxon>
        <taxon>Fungi</taxon>
        <taxon>Dikarya</taxon>
        <taxon>Basidiomycota</taxon>
        <taxon>Agaricomycotina</taxon>
        <taxon>Agaricomycetes</taxon>
        <taxon>Agaricomycetidae</taxon>
        <taxon>Boletales</taxon>
        <taxon>Boletales incertae sedis</taxon>
        <taxon>Leucogyrophana</taxon>
    </lineage>
</organism>
<keyword evidence="2" id="KW-1185">Reference proteome</keyword>
<reference evidence="1" key="1">
    <citation type="journal article" date="2021" name="New Phytol.">
        <title>Evolutionary innovations through gain and loss of genes in the ectomycorrhizal Boletales.</title>
        <authorList>
            <person name="Wu G."/>
            <person name="Miyauchi S."/>
            <person name="Morin E."/>
            <person name="Kuo A."/>
            <person name="Drula E."/>
            <person name="Varga T."/>
            <person name="Kohler A."/>
            <person name="Feng B."/>
            <person name="Cao Y."/>
            <person name="Lipzen A."/>
            <person name="Daum C."/>
            <person name="Hundley H."/>
            <person name="Pangilinan J."/>
            <person name="Johnson J."/>
            <person name="Barry K."/>
            <person name="LaButti K."/>
            <person name="Ng V."/>
            <person name="Ahrendt S."/>
            <person name="Min B."/>
            <person name="Choi I.G."/>
            <person name="Park H."/>
            <person name="Plett J.M."/>
            <person name="Magnuson J."/>
            <person name="Spatafora J.W."/>
            <person name="Nagy L.G."/>
            <person name="Henrissat B."/>
            <person name="Grigoriev I.V."/>
            <person name="Yang Z.L."/>
            <person name="Xu J."/>
            <person name="Martin F.M."/>
        </authorList>
    </citation>
    <scope>NUCLEOTIDE SEQUENCE</scope>
    <source>
        <strain evidence="1">KUC20120723A-06</strain>
    </source>
</reference>
<name>A0ACB8B365_9AGAM</name>
<protein>
    <submittedName>
        <fullName evidence="1">Uncharacterized protein</fullName>
    </submittedName>
</protein>
<sequence length="250" mass="28183">MLTHILEGEIQPDFGACESKLCSCAAEKRGLQVCILWVAEMRRNTELNQAAQDLPRVVIWRYARAALHVSAVASCIAHRRVYLDMWHPSCGGHLGRQTAGDFQWAADFLDHHCGPQDETAVGDMFVMLYQTCDISLWANEPAFVKAIIVAMEPDKPTRVRHAALRTAWEIREALRSPGNAILPLLPAFSSALRSAVLTNIHSEEDTTTWDSPDGFFDWQRDLCYLQIIYALVRSSGGIWDRHLHDNGHFD</sequence>
<comment type="caution">
    <text evidence="1">The sequence shown here is derived from an EMBL/GenBank/DDBJ whole genome shotgun (WGS) entry which is preliminary data.</text>
</comment>
<accession>A0ACB8B365</accession>
<evidence type="ECO:0000313" key="2">
    <source>
        <dbReference type="Proteomes" id="UP000790709"/>
    </source>
</evidence>
<evidence type="ECO:0000313" key="1">
    <source>
        <dbReference type="EMBL" id="KAH7919666.1"/>
    </source>
</evidence>
<gene>
    <name evidence="1" type="ORF">BV22DRAFT_849551</name>
</gene>
<dbReference type="Proteomes" id="UP000790709">
    <property type="component" value="Unassembled WGS sequence"/>
</dbReference>
<dbReference type="EMBL" id="MU266641">
    <property type="protein sequence ID" value="KAH7919666.1"/>
    <property type="molecule type" value="Genomic_DNA"/>
</dbReference>